<feature type="transmembrane region" description="Helical" evidence="8">
    <location>
        <begin position="367"/>
        <end position="390"/>
    </location>
</feature>
<feature type="transmembrane region" description="Helical" evidence="8">
    <location>
        <begin position="557"/>
        <end position="578"/>
    </location>
</feature>
<dbReference type="PANTHER" id="PTHR42829">
    <property type="entry name" value="NADH-UBIQUINONE OXIDOREDUCTASE CHAIN 5"/>
    <property type="match status" value="1"/>
</dbReference>
<feature type="transmembrane region" description="Helical" evidence="8">
    <location>
        <begin position="458"/>
        <end position="478"/>
    </location>
</feature>
<keyword evidence="3" id="KW-0249">Electron transport</keyword>
<dbReference type="NCBIfam" id="TIGR01974">
    <property type="entry name" value="NDH_I_L"/>
    <property type="match status" value="1"/>
</dbReference>
<dbReference type="InterPro" id="IPR001516">
    <property type="entry name" value="Proton_antipo_N"/>
</dbReference>
<dbReference type="PRINTS" id="PR01434">
    <property type="entry name" value="NADHDHGNASE5"/>
</dbReference>
<protein>
    <recommendedName>
        <fullName evidence="8">NADH-ubiquinone oxidoreductase chain 5</fullName>
        <ecNumber evidence="8">7.1.1.2</ecNumber>
    </recommendedName>
</protein>
<evidence type="ECO:0000259" key="9">
    <source>
        <dbReference type="Pfam" id="PF00361"/>
    </source>
</evidence>
<dbReference type="GeneID" id="59431877"/>
<dbReference type="Pfam" id="PF00361">
    <property type="entry name" value="Proton_antipo_M"/>
    <property type="match status" value="1"/>
</dbReference>
<dbReference type="GO" id="GO:0042773">
    <property type="term" value="P:ATP synthesis coupled electron transport"/>
    <property type="evidence" value="ECO:0007669"/>
    <property type="project" value="InterPro"/>
</dbReference>
<evidence type="ECO:0000256" key="8">
    <source>
        <dbReference type="RuleBase" id="RU003404"/>
    </source>
</evidence>
<reference evidence="11" key="1">
    <citation type="submission" date="2020-04" db="EMBL/GenBank/DDBJ databases">
        <title>Do Metschnikowia yeast have the strangest mitochondrial genomes of all fungi?</title>
        <authorList>
            <person name="Lee D.K."/>
            <person name="Hsiang T."/>
            <person name="Lachance M.-A."/>
            <person name="Smith D.R."/>
        </authorList>
    </citation>
    <scope>NUCLEOTIDE SEQUENCE</scope>
    <source>
        <strain evidence="11">UWOPS83-1143.1</strain>
    </source>
</reference>
<feature type="transmembrane region" description="Helical" evidence="8">
    <location>
        <begin position="132"/>
        <end position="153"/>
    </location>
</feature>
<comment type="subcellular location">
    <subcellularLocation>
        <location evidence="2">Membrane</location>
        <topology evidence="2">Multi-pass membrane protein</topology>
    </subcellularLocation>
</comment>
<proteinExistence type="inferred from homology"/>
<dbReference type="RefSeq" id="YP_009935152.1">
    <property type="nucleotide sequence ID" value="NC_050840.1"/>
</dbReference>
<feature type="domain" description="NADH:quinone oxidoreductase/Mrp antiporter transmembrane" evidence="9">
    <location>
        <begin position="86"/>
        <end position="369"/>
    </location>
</feature>
<keyword evidence="8" id="KW-0520">NAD</keyword>
<dbReference type="InterPro" id="IPR018393">
    <property type="entry name" value="NADHpl_OxRdtase_5_subgr"/>
</dbReference>
<evidence type="ECO:0000256" key="6">
    <source>
        <dbReference type="ARBA" id="ARBA00023075"/>
    </source>
</evidence>
<organism evidence="11">
    <name type="scientific">Metschnikowia drosophilae</name>
    <dbReference type="NCBI Taxonomy" id="135833"/>
    <lineage>
        <taxon>Eukaryota</taxon>
        <taxon>Fungi</taxon>
        <taxon>Dikarya</taxon>
        <taxon>Ascomycota</taxon>
        <taxon>Saccharomycotina</taxon>
        <taxon>Pichiomycetes</taxon>
        <taxon>Metschnikowiaceae</taxon>
        <taxon>Metschnikowia</taxon>
    </lineage>
</organism>
<feature type="transmembrane region" description="Helical" evidence="8">
    <location>
        <begin position="159"/>
        <end position="178"/>
    </location>
</feature>
<dbReference type="GO" id="GO:0016020">
    <property type="term" value="C:membrane"/>
    <property type="evidence" value="ECO:0007669"/>
    <property type="project" value="UniProtKB-SubCell"/>
</dbReference>
<sequence>MFNYLFYMYEESVLINMCNWFTMGSLKVDYALLLDSLSMTVMVPVGIVTMAVLFYAMDYMRFDPNRNRFYIILSIFAMFMTMLMVSSNYIMMFIGWEFVGVISYLLMSFWNTRIAAMKSALSAILINRMGDALFVMFIGTIMTLFNSVDFLTMELLTPHINTTILNLLAMMLLMAATAKSAQLGLHSWLLLAMEGPTPVSSLLHAATMVCSGVFVLVRSSFMLEYTPSMLLTILWLGGLTTLMSGLMAVVSNDMKRVIALSTMSQLSMMMLAMGSSAYDLAMYHLYCHAFFKALLFMAAGSMMHSYMSETQDMRKYGGLINYLPYSYVNMLIASLSLMAMPGLTGYYSKDIIIESLYGTYTMSGYILYFMATASATLTAMYSLRVLYLTFYNNPRSNKYTYTFIHESNHMAIPMTFLAMYSMFIGYYRDNVMFHLNMGLPHTNTFIETEMTMPLLFKFLPMILGLSLSLSLVLIYEYLYNLSRVTGLIISNTDGGGDNLFNTSKFNSIYNYFNQRIYYDQLLNNLIIRPVLILGGKMNEYIDNGLLRVLGSTGVSRLISNIPLIIIFNIIFINIIFILPF</sequence>
<feature type="transmembrane region" description="Helical" evidence="8">
    <location>
        <begin position="283"/>
        <end position="306"/>
    </location>
</feature>
<feature type="domain" description="NADH-Ubiquinone oxidoreductase (complex I) chain 5 N-terminal" evidence="10">
    <location>
        <begin position="20"/>
        <end position="70"/>
    </location>
</feature>
<geneLocation type="mitochondrion" evidence="11"/>
<dbReference type="PANTHER" id="PTHR42829:SF2">
    <property type="entry name" value="NADH-UBIQUINONE OXIDOREDUCTASE CHAIN 5"/>
    <property type="match status" value="1"/>
</dbReference>
<dbReference type="EC" id="7.1.1.2" evidence="8"/>
<dbReference type="GO" id="GO:0008137">
    <property type="term" value="F:NADH dehydrogenase (ubiquinone) activity"/>
    <property type="evidence" value="ECO:0007669"/>
    <property type="project" value="UniProtKB-EC"/>
</dbReference>
<comment type="similarity">
    <text evidence="8">Belongs to the complex I subunit 5 family.</text>
</comment>
<keyword evidence="8" id="KW-0813">Transport</keyword>
<dbReference type="Pfam" id="PF00662">
    <property type="entry name" value="Proton_antipo_N"/>
    <property type="match status" value="1"/>
</dbReference>
<feature type="transmembrane region" description="Helical" evidence="8">
    <location>
        <begin position="327"/>
        <end position="347"/>
    </location>
</feature>
<feature type="transmembrane region" description="Helical" evidence="8">
    <location>
        <begin position="30"/>
        <end position="57"/>
    </location>
</feature>
<comment type="function">
    <text evidence="1">Core subunit of the mitochondrial membrane respiratory chain NADH dehydrogenase (Complex I) that is believed to belong to the minimal assembly required for catalysis. Complex I functions in the transfer of electrons from NADH to the respiratory chain. The immediate electron acceptor for the enzyme is believed to be ubiquinone.</text>
</comment>
<comment type="catalytic activity">
    <reaction evidence="8">
        <text>a ubiquinone + NADH + 5 H(+)(in) = a ubiquinol + NAD(+) + 4 H(+)(out)</text>
        <dbReference type="Rhea" id="RHEA:29091"/>
        <dbReference type="Rhea" id="RHEA-COMP:9565"/>
        <dbReference type="Rhea" id="RHEA-COMP:9566"/>
        <dbReference type="ChEBI" id="CHEBI:15378"/>
        <dbReference type="ChEBI" id="CHEBI:16389"/>
        <dbReference type="ChEBI" id="CHEBI:17976"/>
        <dbReference type="ChEBI" id="CHEBI:57540"/>
        <dbReference type="ChEBI" id="CHEBI:57945"/>
        <dbReference type="EC" id="7.1.1.2"/>
    </reaction>
</comment>
<evidence type="ECO:0000256" key="4">
    <source>
        <dbReference type="ARBA" id="ARBA00022692"/>
    </source>
</evidence>
<keyword evidence="5 8" id="KW-1133">Transmembrane helix</keyword>
<dbReference type="InterPro" id="IPR001750">
    <property type="entry name" value="ND/Mrp_TM"/>
</dbReference>
<feature type="transmembrane region" description="Helical" evidence="8">
    <location>
        <begin position="229"/>
        <end position="250"/>
    </location>
</feature>
<name>A0A7H1CNG2_9ASCO</name>
<feature type="transmembrane region" description="Helical" evidence="8">
    <location>
        <begin position="93"/>
        <end position="111"/>
    </location>
</feature>
<evidence type="ECO:0000313" key="11">
    <source>
        <dbReference type="EMBL" id="QNS23008.1"/>
    </source>
</evidence>
<evidence type="ECO:0000256" key="5">
    <source>
        <dbReference type="ARBA" id="ARBA00022989"/>
    </source>
</evidence>
<feature type="transmembrane region" description="Helical" evidence="8">
    <location>
        <begin position="199"/>
        <end position="217"/>
    </location>
</feature>
<keyword evidence="8 11" id="KW-0496">Mitochondrion</keyword>
<keyword evidence="7 8" id="KW-0472">Membrane</keyword>
<evidence type="ECO:0000256" key="3">
    <source>
        <dbReference type="ARBA" id="ARBA00022660"/>
    </source>
</evidence>
<dbReference type="EMBL" id="MT421955">
    <property type="protein sequence ID" value="QNS23008.1"/>
    <property type="molecule type" value="Genomic_DNA"/>
</dbReference>
<keyword evidence="4 8" id="KW-0812">Transmembrane</keyword>
<evidence type="ECO:0000256" key="2">
    <source>
        <dbReference type="ARBA" id="ARBA00004141"/>
    </source>
</evidence>
<feature type="transmembrane region" description="Helical" evidence="8">
    <location>
        <begin position="257"/>
        <end position="277"/>
    </location>
</feature>
<feature type="transmembrane region" description="Helical" evidence="8">
    <location>
        <begin position="69"/>
        <end position="87"/>
    </location>
</feature>
<comment type="function">
    <text evidence="8">Core subunit of the mitochondrial membrane respiratory chain NADH dehydrogenase (Complex I) which catalyzes electron transfer from NADH through the respiratory chain, using ubiquinone as an electron acceptor. Essential for the catalytic activity and assembly of complex I.</text>
</comment>
<feature type="transmembrane region" description="Helical" evidence="8">
    <location>
        <begin position="410"/>
        <end position="427"/>
    </location>
</feature>
<evidence type="ECO:0000259" key="10">
    <source>
        <dbReference type="Pfam" id="PF00662"/>
    </source>
</evidence>
<dbReference type="GO" id="GO:0015990">
    <property type="term" value="P:electron transport coupled proton transport"/>
    <property type="evidence" value="ECO:0007669"/>
    <property type="project" value="TreeGrafter"/>
</dbReference>
<keyword evidence="3" id="KW-0679">Respiratory chain</keyword>
<keyword evidence="6 8" id="KW-0830">Ubiquinone</keyword>
<dbReference type="GO" id="GO:0003954">
    <property type="term" value="F:NADH dehydrogenase activity"/>
    <property type="evidence" value="ECO:0007669"/>
    <property type="project" value="TreeGrafter"/>
</dbReference>
<evidence type="ECO:0000256" key="7">
    <source>
        <dbReference type="ARBA" id="ARBA00023136"/>
    </source>
</evidence>
<evidence type="ECO:0000256" key="1">
    <source>
        <dbReference type="ARBA" id="ARBA00003257"/>
    </source>
</evidence>
<gene>
    <name evidence="11" type="primary">nad5</name>
</gene>
<dbReference type="InterPro" id="IPR003945">
    <property type="entry name" value="NU5C-like"/>
</dbReference>
<accession>A0A7H1CNG2</accession>
<dbReference type="AlphaFoldDB" id="A0A7H1CNG2"/>